<dbReference type="AlphaFoldDB" id="A0A194QDU5"/>
<reference evidence="2 3" key="1">
    <citation type="journal article" date="2015" name="Nat. Commun.">
        <title>Outbred genome sequencing and CRISPR/Cas9 gene editing in butterflies.</title>
        <authorList>
            <person name="Li X."/>
            <person name="Fan D."/>
            <person name="Zhang W."/>
            <person name="Liu G."/>
            <person name="Zhang L."/>
            <person name="Zhao L."/>
            <person name="Fang X."/>
            <person name="Chen L."/>
            <person name="Dong Y."/>
            <person name="Chen Y."/>
            <person name="Ding Y."/>
            <person name="Zhao R."/>
            <person name="Feng M."/>
            <person name="Zhu Y."/>
            <person name="Feng Y."/>
            <person name="Jiang X."/>
            <person name="Zhu D."/>
            <person name="Xiang H."/>
            <person name="Feng X."/>
            <person name="Li S."/>
            <person name="Wang J."/>
            <person name="Zhang G."/>
            <person name="Kronforst M.R."/>
            <person name="Wang W."/>
        </authorList>
    </citation>
    <scope>NUCLEOTIDE SEQUENCE [LARGE SCALE GENOMIC DNA]</scope>
    <source>
        <strain evidence="2">Ya'a_city_454_Px</strain>
        <tissue evidence="2">Whole body</tissue>
    </source>
</reference>
<evidence type="ECO:0000313" key="3">
    <source>
        <dbReference type="Proteomes" id="UP000053268"/>
    </source>
</evidence>
<keyword evidence="1" id="KW-0732">Signal</keyword>
<feature type="signal peptide" evidence="1">
    <location>
        <begin position="1"/>
        <end position="17"/>
    </location>
</feature>
<evidence type="ECO:0000313" key="2">
    <source>
        <dbReference type="EMBL" id="KPJ03713.1"/>
    </source>
</evidence>
<name>A0A194QDU5_PAPXU</name>
<keyword evidence="3" id="KW-1185">Reference proteome</keyword>
<dbReference type="EMBL" id="KQ459144">
    <property type="protein sequence ID" value="KPJ03713.1"/>
    <property type="molecule type" value="Genomic_DNA"/>
</dbReference>
<proteinExistence type="predicted"/>
<evidence type="ECO:0000256" key="1">
    <source>
        <dbReference type="SAM" id="SignalP"/>
    </source>
</evidence>
<gene>
    <name evidence="2" type="ORF">RR46_04325</name>
</gene>
<dbReference type="Proteomes" id="UP000053268">
    <property type="component" value="Unassembled WGS sequence"/>
</dbReference>
<feature type="chain" id="PRO_5008264267" evidence="1">
    <location>
        <begin position="18"/>
        <end position="48"/>
    </location>
</feature>
<protein>
    <submittedName>
        <fullName evidence="2">Uncharacterized protein</fullName>
    </submittedName>
</protein>
<sequence>MRASVVTAVCAVSVAMAARVVRWRAPRGCRPGRWWPGGRAGLSGSVSL</sequence>
<accession>A0A194QDU5</accession>
<organism evidence="2 3">
    <name type="scientific">Papilio xuthus</name>
    <name type="common">Asian swallowtail butterfly</name>
    <dbReference type="NCBI Taxonomy" id="66420"/>
    <lineage>
        <taxon>Eukaryota</taxon>
        <taxon>Metazoa</taxon>
        <taxon>Ecdysozoa</taxon>
        <taxon>Arthropoda</taxon>
        <taxon>Hexapoda</taxon>
        <taxon>Insecta</taxon>
        <taxon>Pterygota</taxon>
        <taxon>Neoptera</taxon>
        <taxon>Endopterygota</taxon>
        <taxon>Lepidoptera</taxon>
        <taxon>Glossata</taxon>
        <taxon>Ditrysia</taxon>
        <taxon>Papilionoidea</taxon>
        <taxon>Papilionidae</taxon>
        <taxon>Papilioninae</taxon>
        <taxon>Papilio</taxon>
    </lineage>
</organism>